<dbReference type="Gene3D" id="3.90.226.10">
    <property type="entry name" value="2-enoyl-CoA Hydratase, Chain A, domain 1"/>
    <property type="match status" value="1"/>
</dbReference>
<evidence type="ECO:0000256" key="1">
    <source>
        <dbReference type="SAM" id="SignalP"/>
    </source>
</evidence>
<gene>
    <name evidence="2" type="ORF">N7G274_008709</name>
</gene>
<dbReference type="PANTHER" id="PTHR11941:SF54">
    <property type="entry name" value="ENOYL-COA HYDRATASE, MITOCHONDRIAL"/>
    <property type="match status" value="1"/>
</dbReference>
<name>A0ABR4A131_9LECA</name>
<dbReference type="InterPro" id="IPR001753">
    <property type="entry name" value="Enoyl-CoA_hydra/iso"/>
</dbReference>
<evidence type="ECO:0000313" key="2">
    <source>
        <dbReference type="EMBL" id="KAL2038661.1"/>
    </source>
</evidence>
<dbReference type="Pfam" id="PF00378">
    <property type="entry name" value="ECH_1"/>
    <property type="match status" value="1"/>
</dbReference>
<dbReference type="EMBL" id="JBEFKJ010000031">
    <property type="protein sequence ID" value="KAL2038661.1"/>
    <property type="molecule type" value="Genomic_DNA"/>
</dbReference>
<dbReference type="SUPFAM" id="SSF52096">
    <property type="entry name" value="ClpP/crotonase"/>
    <property type="match status" value="1"/>
</dbReference>
<comment type="caution">
    <text evidence="2">The sequence shown here is derived from an EMBL/GenBank/DDBJ whole genome shotgun (WGS) entry which is preliminary data.</text>
</comment>
<dbReference type="PANTHER" id="PTHR11941">
    <property type="entry name" value="ENOYL-COA HYDRATASE-RELATED"/>
    <property type="match status" value="1"/>
</dbReference>
<reference evidence="2 3" key="1">
    <citation type="submission" date="2024-09" db="EMBL/GenBank/DDBJ databases">
        <title>Rethinking Asexuality: The Enigmatic Case of Functional Sexual Genes in Lepraria (Stereocaulaceae).</title>
        <authorList>
            <person name="Doellman M."/>
            <person name="Sun Y."/>
            <person name="Barcenas-Pena A."/>
            <person name="Lumbsch H.T."/>
            <person name="Grewe F."/>
        </authorList>
    </citation>
    <scope>NUCLEOTIDE SEQUENCE [LARGE SCALE GENOMIC DNA]</scope>
    <source>
        <strain evidence="2 3">Mercado 3170</strain>
    </source>
</reference>
<proteinExistence type="predicted"/>
<evidence type="ECO:0008006" key="4">
    <source>
        <dbReference type="Google" id="ProtNLM"/>
    </source>
</evidence>
<accession>A0ABR4A131</accession>
<dbReference type="CDD" id="cd06558">
    <property type="entry name" value="crotonase-like"/>
    <property type="match status" value="1"/>
</dbReference>
<dbReference type="InterPro" id="IPR029045">
    <property type="entry name" value="ClpP/crotonase-like_dom_sf"/>
</dbReference>
<feature type="signal peptide" evidence="1">
    <location>
        <begin position="1"/>
        <end position="23"/>
    </location>
</feature>
<sequence>MRFSTKHLLTSLSALLIAAPTHANPVTPPAPAQHGTLKFSTTGNVTRVTFDNPPINIIDPHLISDLLAYLVSIQPSPNTTTPKVVIFDSTNHDWFLGPLDTELTRAPITQDKITSTIEYSYLAPLLQNITTTAFIAEINGHNIGGGHELALQMDMRFAGPNAHTGFFENGLGLIVGGGGQFFLGQLINKGRALEYLLAAKAFDGPTGAALGLFNQYYSTGDALTTAVNTLAQRIGLFPQIALSDTKSALNNYLNPSPQLLAQDITNFVALNGNPESQADQAKFLALSQNQTNSPFELGLPEDITEIY</sequence>
<evidence type="ECO:0000313" key="3">
    <source>
        <dbReference type="Proteomes" id="UP001590950"/>
    </source>
</evidence>
<keyword evidence="3" id="KW-1185">Reference proteome</keyword>
<keyword evidence="1" id="KW-0732">Signal</keyword>
<organism evidence="2 3">
    <name type="scientific">Stereocaulon virgatum</name>
    <dbReference type="NCBI Taxonomy" id="373712"/>
    <lineage>
        <taxon>Eukaryota</taxon>
        <taxon>Fungi</taxon>
        <taxon>Dikarya</taxon>
        <taxon>Ascomycota</taxon>
        <taxon>Pezizomycotina</taxon>
        <taxon>Lecanoromycetes</taxon>
        <taxon>OSLEUM clade</taxon>
        <taxon>Lecanoromycetidae</taxon>
        <taxon>Lecanorales</taxon>
        <taxon>Lecanorineae</taxon>
        <taxon>Stereocaulaceae</taxon>
        <taxon>Stereocaulon</taxon>
    </lineage>
</organism>
<protein>
    <recommendedName>
        <fullName evidence="4">Enoyl-CoA hydratase</fullName>
    </recommendedName>
</protein>
<feature type="chain" id="PRO_5045517575" description="Enoyl-CoA hydratase" evidence="1">
    <location>
        <begin position="24"/>
        <end position="307"/>
    </location>
</feature>
<dbReference type="Proteomes" id="UP001590950">
    <property type="component" value="Unassembled WGS sequence"/>
</dbReference>